<name>A0A2I1CTV8_ASPC2</name>
<organism evidence="1 2">
    <name type="scientific">Aspergillus campestris (strain IBT 28561)</name>
    <dbReference type="NCBI Taxonomy" id="1392248"/>
    <lineage>
        <taxon>Eukaryota</taxon>
        <taxon>Fungi</taxon>
        <taxon>Dikarya</taxon>
        <taxon>Ascomycota</taxon>
        <taxon>Pezizomycotina</taxon>
        <taxon>Eurotiomycetes</taxon>
        <taxon>Eurotiomycetidae</taxon>
        <taxon>Eurotiales</taxon>
        <taxon>Aspergillaceae</taxon>
        <taxon>Aspergillus</taxon>
        <taxon>Aspergillus subgen. Circumdati</taxon>
    </lineage>
</organism>
<accession>A0A2I1CTV8</accession>
<dbReference type="VEuPathDB" id="FungiDB:P168DRAFT_284606"/>
<dbReference type="RefSeq" id="XP_024689652.1">
    <property type="nucleotide sequence ID" value="XM_024836139.1"/>
</dbReference>
<sequence>MTSAPEKAAPNAAERKGHLERLRILERRVYDTENVLYNEAELSDLHISAKPFTLNENGEPTFKPCFFNPFRGNLEEHPYVGELEGDEMEWHSYDETNEISPMGWAQLTFEYWQDYMFAQSFEFKKRTGTDVPAIVCRSTNHYALDLEECNGPVAWLSWGLGHSRDFPKRPHFLCLMTTDIDGENDKLTRGELLCILRMQEKFHTVPFLKQHDIFPVLIISFMGPRHARMLQAHYDGSELIIHKTVLYDFTGDRNVKALSLFSRWAASSGIGSTS</sequence>
<proteinExistence type="predicted"/>
<dbReference type="OrthoDB" id="4453902at2759"/>
<protein>
    <submittedName>
        <fullName evidence="1">Uncharacterized protein</fullName>
    </submittedName>
</protein>
<gene>
    <name evidence="1" type="ORF">P168DRAFT_284606</name>
</gene>
<keyword evidence="2" id="KW-1185">Reference proteome</keyword>
<evidence type="ECO:0000313" key="2">
    <source>
        <dbReference type="Proteomes" id="UP000234254"/>
    </source>
</evidence>
<dbReference type="EMBL" id="MSFM01000012">
    <property type="protein sequence ID" value="PKY01058.1"/>
    <property type="molecule type" value="Genomic_DNA"/>
</dbReference>
<evidence type="ECO:0000313" key="1">
    <source>
        <dbReference type="EMBL" id="PKY01058.1"/>
    </source>
</evidence>
<dbReference type="GeneID" id="36543663"/>
<comment type="caution">
    <text evidence="1">The sequence shown here is derived from an EMBL/GenBank/DDBJ whole genome shotgun (WGS) entry which is preliminary data.</text>
</comment>
<dbReference type="AlphaFoldDB" id="A0A2I1CTV8"/>
<dbReference type="Proteomes" id="UP000234254">
    <property type="component" value="Unassembled WGS sequence"/>
</dbReference>
<reference evidence="1" key="1">
    <citation type="submission" date="2016-12" db="EMBL/GenBank/DDBJ databases">
        <title>The genomes of Aspergillus section Nigri reveals drivers in fungal speciation.</title>
        <authorList>
            <consortium name="DOE Joint Genome Institute"/>
            <person name="Vesth T.C."/>
            <person name="Nybo J."/>
            <person name="Theobald S."/>
            <person name="Brandl J."/>
            <person name="Frisvad J.C."/>
            <person name="Nielsen K.F."/>
            <person name="Lyhne E.K."/>
            <person name="Kogle M.E."/>
            <person name="Kuo A."/>
            <person name="Riley R."/>
            <person name="Clum A."/>
            <person name="Nolan M."/>
            <person name="Lipzen A."/>
            <person name="Salamov A."/>
            <person name="Henrissat B."/>
            <person name="Wiebenga A."/>
            <person name="De vries R.P."/>
            <person name="Grigoriev I.V."/>
            <person name="Mortensen U.H."/>
            <person name="Andersen M.R."/>
            <person name="Baker S.E."/>
        </authorList>
    </citation>
    <scope>NUCLEOTIDE SEQUENCE</scope>
    <source>
        <strain evidence="1">IBT 28561</strain>
    </source>
</reference>